<evidence type="ECO:0000256" key="23">
    <source>
        <dbReference type="ARBA" id="ARBA00033406"/>
    </source>
</evidence>
<evidence type="ECO:0000256" key="4">
    <source>
        <dbReference type="ARBA" id="ARBA00005189"/>
    </source>
</evidence>
<comment type="catalytic activity">
    <reaction evidence="1">
        <text>a 1,2-diacyl-sn-glycero-3-phosphate + CTP + H(+) = a CDP-1,2-diacyl-sn-glycerol + diphosphate</text>
        <dbReference type="Rhea" id="RHEA:16229"/>
        <dbReference type="ChEBI" id="CHEBI:15378"/>
        <dbReference type="ChEBI" id="CHEBI:33019"/>
        <dbReference type="ChEBI" id="CHEBI:37563"/>
        <dbReference type="ChEBI" id="CHEBI:58332"/>
        <dbReference type="ChEBI" id="CHEBI:58608"/>
        <dbReference type="EC" id="2.7.7.41"/>
    </reaction>
</comment>
<evidence type="ECO:0000256" key="11">
    <source>
        <dbReference type="ARBA" id="ARBA00022692"/>
    </source>
</evidence>
<evidence type="ECO:0000256" key="3">
    <source>
        <dbReference type="ARBA" id="ARBA00005119"/>
    </source>
</evidence>
<comment type="subcellular location">
    <subcellularLocation>
        <location evidence="2">Cell membrane</location>
        <topology evidence="2">Multi-pass membrane protein</topology>
    </subcellularLocation>
</comment>
<accession>A0A7M2YYM0</accession>
<evidence type="ECO:0000313" key="26">
    <source>
        <dbReference type="Proteomes" id="UP000254134"/>
    </source>
</evidence>
<evidence type="ECO:0000256" key="13">
    <source>
        <dbReference type="ARBA" id="ARBA00022989"/>
    </source>
</evidence>
<sequence length="264" mass="27313">MTPFFWSRIAVALALLPVVFGIVWLGGWWLTGLALTAGILGLHELYTMGRRLRPIVLGGYIGLLLTLVGAQAGGIPWLAGGIVSTLLVSFVVFGFSDARPSATAAISLTLLGAVWVGGGLAHLLLLRSLPGDGRLLIVTVLLAVFADDTAAFFVGRAIGRHKMAPSISPGKSWEGFLGGSVAAMTVAFFALYGQHVLTNVEALALGAAVAVAAALGDLFESALKRDLGVKDSGRLLAGHGGVLDRVDSLLWAGPAAFYVVLALT</sequence>
<evidence type="ECO:0000256" key="5">
    <source>
        <dbReference type="ARBA" id="ARBA00010185"/>
    </source>
</evidence>
<keyword evidence="10" id="KW-0808">Transferase</keyword>
<keyword evidence="8" id="KW-1003">Cell membrane</keyword>
<evidence type="ECO:0000256" key="9">
    <source>
        <dbReference type="ARBA" id="ARBA00022516"/>
    </source>
</evidence>
<comment type="pathway">
    <text evidence="4">Lipid metabolism.</text>
</comment>
<feature type="transmembrane region" description="Helical" evidence="24">
    <location>
        <begin position="102"/>
        <end position="123"/>
    </location>
</feature>
<dbReference type="OrthoDB" id="9799199at2"/>
<organism evidence="25 26">
    <name type="scientific">Gaiella occulta</name>
    <dbReference type="NCBI Taxonomy" id="1002870"/>
    <lineage>
        <taxon>Bacteria</taxon>
        <taxon>Bacillati</taxon>
        <taxon>Actinomycetota</taxon>
        <taxon>Thermoleophilia</taxon>
        <taxon>Gaiellales</taxon>
        <taxon>Gaiellaceae</taxon>
        <taxon>Gaiella</taxon>
    </lineage>
</organism>
<keyword evidence="14" id="KW-0443">Lipid metabolism</keyword>
<protein>
    <recommendedName>
        <fullName evidence="7">Phosphatidate cytidylyltransferase</fullName>
        <ecNumber evidence="6">2.7.7.41</ecNumber>
    </recommendedName>
    <alternativeName>
        <fullName evidence="20">CDP-DAG synthase</fullName>
    </alternativeName>
    <alternativeName>
        <fullName evidence="22">CDP-DG synthase</fullName>
    </alternativeName>
    <alternativeName>
        <fullName evidence="18">CDP-diacylglycerol synthase</fullName>
    </alternativeName>
    <alternativeName>
        <fullName evidence="21">CDP-diglyceride pyrophosphorylase</fullName>
    </alternativeName>
    <alternativeName>
        <fullName evidence="23">CDP-diglyceride synthase</fullName>
    </alternativeName>
    <alternativeName>
        <fullName evidence="19">CTP:phosphatidate cytidylyltransferase</fullName>
    </alternativeName>
</protein>
<feature type="transmembrane region" description="Helical" evidence="24">
    <location>
        <begin position="135"/>
        <end position="154"/>
    </location>
</feature>
<dbReference type="EMBL" id="QQZY01000002">
    <property type="protein sequence ID" value="RDI75180.1"/>
    <property type="molecule type" value="Genomic_DNA"/>
</dbReference>
<evidence type="ECO:0000256" key="2">
    <source>
        <dbReference type="ARBA" id="ARBA00004651"/>
    </source>
</evidence>
<keyword evidence="16" id="KW-0594">Phospholipid biosynthesis</keyword>
<evidence type="ECO:0000256" key="17">
    <source>
        <dbReference type="ARBA" id="ARBA00023264"/>
    </source>
</evidence>
<dbReference type="Pfam" id="PF01148">
    <property type="entry name" value="CTP_transf_1"/>
    <property type="match status" value="1"/>
</dbReference>
<feature type="transmembrane region" description="Helical" evidence="24">
    <location>
        <begin position="200"/>
        <end position="219"/>
    </location>
</feature>
<feature type="transmembrane region" description="Helical" evidence="24">
    <location>
        <begin position="52"/>
        <end position="69"/>
    </location>
</feature>
<evidence type="ECO:0000256" key="20">
    <source>
        <dbReference type="ARBA" id="ARBA00032253"/>
    </source>
</evidence>
<evidence type="ECO:0000256" key="10">
    <source>
        <dbReference type="ARBA" id="ARBA00022679"/>
    </source>
</evidence>
<evidence type="ECO:0000313" key="25">
    <source>
        <dbReference type="EMBL" id="RDI75180.1"/>
    </source>
</evidence>
<evidence type="ECO:0000256" key="24">
    <source>
        <dbReference type="SAM" id="Phobius"/>
    </source>
</evidence>
<feature type="transmembrane region" description="Helical" evidence="24">
    <location>
        <begin position="175"/>
        <end position="194"/>
    </location>
</feature>
<evidence type="ECO:0000256" key="19">
    <source>
        <dbReference type="ARBA" id="ARBA00031825"/>
    </source>
</evidence>
<keyword evidence="9" id="KW-0444">Lipid biosynthesis</keyword>
<evidence type="ECO:0000256" key="15">
    <source>
        <dbReference type="ARBA" id="ARBA00023136"/>
    </source>
</evidence>
<dbReference type="GO" id="GO:0005886">
    <property type="term" value="C:plasma membrane"/>
    <property type="evidence" value="ECO:0007669"/>
    <property type="project" value="UniProtKB-SubCell"/>
</dbReference>
<dbReference type="AlphaFoldDB" id="A0A7M2YYM0"/>
<evidence type="ECO:0000256" key="8">
    <source>
        <dbReference type="ARBA" id="ARBA00022475"/>
    </source>
</evidence>
<dbReference type="PANTHER" id="PTHR46382">
    <property type="entry name" value="PHOSPHATIDATE CYTIDYLYLTRANSFERASE"/>
    <property type="match status" value="1"/>
</dbReference>
<comment type="pathway">
    <text evidence="3">Phospholipid metabolism; CDP-diacylglycerol biosynthesis; CDP-diacylglycerol from sn-glycerol 3-phosphate: step 3/3.</text>
</comment>
<keyword evidence="15 24" id="KW-0472">Membrane</keyword>
<evidence type="ECO:0000256" key="12">
    <source>
        <dbReference type="ARBA" id="ARBA00022695"/>
    </source>
</evidence>
<feature type="transmembrane region" description="Helical" evidence="24">
    <location>
        <begin position="75"/>
        <end position="95"/>
    </location>
</feature>
<reference evidence="25 26" key="1">
    <citation type="submission" date="2018-07" db="EMBL/GenBank/DDBJ databases">
        <title>High-quality-draft genome sequence of Gaiella occulta.</title>
        <authorList>
            <person name="Severino R."/>
            <person name="Froufe H.J.C."/>
            <person name="Rainey F.A."/>
            <person name="Barroso C."/>
            <person name="Albuquerque L."/>
            <person name="Lobo-Da-Cunha A."/>
            <person name="Da Costa M.S."/>
            <person name="Egas C."/>
        </authorList>
    </citation>
    <scope>NUCLEOTIDE SEQUENCE [LARGE SCALE GENOMIC DNA]</scope>
    <source>
        <strain evidence="25 26">F2-233</strain>
    </source>
</reference>
<proteinExistence type="inferred from homology"/>
<dbReference type="PANTHER" id="PTHR46382:SF1">
    <property type="entry name" value="PHOSPHATIDATE CYTIDYLYLTRANSFERASE"/>
    <property type="match status" value="1"/>
</dbReference>
<dbReference type="GO" id="GO:0016024">
    <property type="term" value="P:CDP-diacylglycerol biosynthetic process"/>
    <property type="evidence" value="ECO:0007669"/>
    <property type="project" value="TreeGrafter"/>
</dbReference>
<reference evidence="26" key="2">
    <citation type="journal article" date="2019" name="MicrobiologyOpen">
        <title>High-quality draft genome sequence of Gaiella occulta isolated from a 150 meter deep mineral water borehole and comparison with the genome sequences of other deep-branching lineages of the phylum Actinobacteria.</title>
        <authorList>
            <person name="Severino R."/>
            <person name="Froufe H.J.C."/>
            <person name="Barroso C."/>
            <person name="Albuquerque L."/>
            <person name="Lobo-da-Cunha A."/>
            <person name="da Costa M.S."/>
            <person name="Egas C."/>
        </authorList>
    </citation>
    <scope>NUCLEOTIDE SEQUENCE [LARGE SCALE GENOMIC DNA]</scope>
    <source>
        <strain evidence="26">F2-233</strain>
    </source>
</reference>
<dbReference type="GO" id="GO:0004605">
    <property type="term" value="F:phosphatidate cytidylyltransferase activity"/>
    <property type="evidence" value="ECO:0007669"/>
    <property type="project" value="UniProtKB-EC"/>
</dbReference>
<keyword evidence="12" id="KW-0548">Nucleotidyltransferase</keyword>
<keyword evidence="11 24" id="KW-0812">Transmembrane</keyword>
<evidence type="ECO:0000256" key="6">
    <source>
        <dbReference type="ARBA" id="ARBA00012487"/>
    </source>
</evidence>
<evidence type="ECO:0000256" key="7">
    <source>
        <dbReference type="ARBA" id="ARBA00019373"/>
    </source>
</evidence>
<evidence type="ECO:0000256" key="21">
    <source>
        <dbReference type="ARBA" id="ARBA00032396"/>
    </source>
</evidence>
<evidence type="ECO:0000256" key="1">
    <source>
        <dbReference type="ARBA" id="ARBA00001698"/>
    </source>
</evidence>
<feature type="transmembrane region" description="Helical" evidence="24">
    <location>
        <begin position="12"/>
        <end position="40"/>
    </location>
</feature>
<keyword evidence="13 24" id="KW-1133">Transmembrane helix</keyword>
<keyword evidence="17" id="KW-1208">Phospholipid metabolism</keyword>
<gene>
    <name evidence="25" type="ORF">Gocc_0978</name>
</gene>
<evidence type="ECO:0000256" key="16">
    <source>
        <dbReference type="ARBA" id="ARBA00023209"/>
    </source>
</evidence>
<dbReference type="RefSeq" id="WP_114795410.1">
    <property type="nucleotide sequence ID" value="NZ_QQZY01000002.1"/>
</dbReference>
<evidence type="ECO:0000256" key="18">
    <source>
        <dbReference type="ARBA" id="ARBA00029893"/>
    </source>
</evidence>
<comment type="similarity">
    <text evidence="5">Belongs to the CDS family.</text>
</comment>
<evidence type="ECO:0000256" key="22">
    <source>
        <dbReference type="ARBA" id="ARBA00032743"/>
    </source>
</evidence>
<dbReference type="EC" id="2.7.7.41" evidence="6"/>
<evidence type="ECO:0000256" key="14">
    <source>
        <dbReference type="ARBA" id="ARBA00023098"/>
    </source>
</evidence>
<keyword evidence="26" id="KW-1185">Reference proteome</keyword>
<comment type="caution">
    <text evidence="25">The sequence shown here is derived from an EMBL/GenBank/DDBJ whole genome shotgun (WGS) entry which is preliminary data.</text>
</comment>
<name>A0A7M2YYM0_9ACTN</name>
<dbReference type="Proteomes" id="UP000254134">
    <property type="component" value="Unassembled WGS sequence"/>
</dbReference>